<evidence type="ECO:0000313" key="4">
    <source>
        <dbReference type="Proteomes" id="UP000579647"/>
    </source>
</evidence>
<accession>A0A840WSI5</accession>
<comment type="caution">
    <text evidence="3">The sequence shown here is derived from an EMBL/GenBank/DDBJ whole genome shotgun (WGS) entry which is preliminary data.</text>
</comment>
<feature type="region of interest" description="Disordered" evidence="1">
    <location>
        <begin position="46"/>
        <end position="71"/>
    </location>
</feature>
<dbReference type="EMBL" id="JACHDO010000001">
    <property type="protein sequence ID" value="MBB5494517.1"/>
    <property type="molecule type" value="Genomic_DNA"/>
</dbReference>
<proteinExistence type="predicted"/>
<keyword evidence="4" id="KW-1185">Reference proteome</keyword>
<dbReference type="RefSeq" id="WP_184368124.1">
    <property type="nucleotide sequence ID" value="NZ_BAAAKM010000026.1"/>
</dbReference>
<keyword evidence="2" id="KW-1133">Transmembrane helix</keyword>
<organism evidence="3 4">
    <name type="scientific">Nocardiopsis metallicus</name>
    <dbReference type="NCBI Taxonomy" id="179819"/>
    <lineage>
        <taxon>Bacteria</taxon>
        <taxon>Bacillati</taxon>
        <taxon>Actinomycetota</taxon>
        <taxon>Actinomycetes</taxon>
        <taxon>Streptosporangiales</taxon>
        <taxon>Nocardiopsidaceae</taxon>
        <taxon>Nocardiopsis</taxon>
    </lineage>
</organism>
<evidence type="ECO:0000313" key="3">
    <source>
        <dbReference type="EMBL" id="MBB5494517.1"/>
    </source>
</evidence>
<dbReference type="Proteomes" id="UP000579647">
    <property type="component" value="Unassembled WGS sequence"/>
</dbReference>
<evidence type="ECO:0000256" key="2">
    <source>
        <dbReference type="SAM" id="Phobius"/>
    </source>
</evidence>
<reference evidence="3 4" key="1">
    <citation type="submission" date="2020-08" db="EMBL/GenBank/DDBJ databases">
        <title>Sequencing the genomes of 1000 actinobacteria strains.</title>
        <authorList>
            <person name="Klenk H.-P."/>
        </authorList>
    </citation>
    <scope>NUCLEOTIDE SEQUENCE [LARGE SCALE GENOMIC DNA]</scope>
    <source>
        <strain evidence="3 4">DSM 44598</strain>
    </source>
</reference>
<name>A0A840WSI5_9ACTN</name>
<sequence>MPIAVSAAAPRLWTRVVLVVLLALGVAALSLCHTDAVPQGGAVSAAPTLGDGSEETASAASAAHDHEEHCDEAGSVLGDQRAGSLSASLLLGMGVFAFLGLPVLTPRPTLVQRSSKGHRTLPLGGTRALVSLCVRRV</sequence>
<keyword evidence="2" id="KW-0472">Membrane</keyword>
<feature type="transmembrane region" description="Helical" evidence="2">
    <location>
        <begin position="85"/>
        <end position="104"/>
    </location>
</feature>
<keyword evidence="2" id="KW-0812">Transmembrane</keyword>
<protein>
    <submittedName>
        <fullName evidence="3">Uncharacterized protein</fullName>
    </submittedName>
</protein>
<evidence type="ECO:0000256" key="1">
    <source>
        <dbReference type="SAM" id="MobiDB-lite"/>
    </source>
</evidence>
<dbReference type="AlphaFoldDB" id="A0A840WSI5"/>
<gene>
    <name evidence="3" type="ORF">HNR07_005654</name>
</gene>